<dbReference type="InterPro" id="IPR005122">
    <property type="entry name" value="Uracil-DNA_glycosylase-like"/>
</dbReference>
<evidence type="ECO:0000256" key="1">
    <source>
        <dbReference type="ARBA" id="ARBA00001400"/>
    </source>
</evidence>
<dbReference type="STRING" id="632292.Calhy_0909"/>
<dbReference type="NCBIfam" id="TIGR00758">
    <property type="entry name" value="UDG_fam4"/>
    <property type="match status" value="1"/>
</dbReference>
<evidence type="ECO:0000256" key="4">
    <source>
        <dbReference type="ARBA" id="ARBA00019403"/>
    </source>
</evidence>
<evidence type="ECO:0000256" key="7">
    <source>
        <dbReference type="ARBA" id="ARBA00022763"/>
    </source>
</evidence>
<keyword evidence="5" id="KW-0004">4Fe-4S</keyword>
<evidence type="ECO:0000313" key="14">
    <source>
        <dbReference type="Proteomes" id="UP000006890"/>
    </source>
</evidence>
<gene>
    <name evidence="13" type="ordered locus">Calhy_0909</name>
</gene>
<evidence type="ECO:0000256" key="8">
    <source>
        <dbReference type="ARBA" id="ARBA00022801"/>
    </source>
</evidence>
<keyword evidence="10" id="KW-0411">Iron-sulfur</keyword>
<dbReference type="GO" id="GO:0006281">
    <property type="term" value="P:DNA repair"/>
    <property type="evidence" value="ECO:0007669"/>
    <property type="project" value="UniProtKB-KW"/>
</dbReference>
<evidence type="ECO:0000256" key="10">
    <source>
        <dbReference type="ARBA" id="ARBA00023014"/>
    </source>
</evidence>
<evidence type="ECO:0000256" key="2">
    <source>
        <dbReference type="ARBA" id="ARBA00006521"/>
    </source>
</evidence>
<accession>E4Q7C5</accession>
<dbReference type="SMART" id="SM00987">
    <property type="entry name" value="UreE_C"/>
    <property type="match status" value="1"/>
</dbReference>
<dbReference type="SMART" id="SM00986">
    <property type="entry name" value="UDG"/>
    <property type="match status" value="1"/>
</dbReference>
<feature type="domain" description="Uracil-DNA glycosylase-like" evidence="12">
    <location>
        <begin position="28"/>
        <end position="175"/>
    </location>
</feature>
<dbReference type="HOGENOM" id="CLU_044815_1_3_9"/>
<protein>
    <recommendedName>
        <fullName evidence="4">Type-4 uracil-DNA glycosylase</fullName>
        <ecNumber evidence="3">3.2.2.27</ecNumber>
    </recommendedName>
</protein>
<dbReference type="GO" id="GO:0004844">
    <property type="term" value="F:uracil DNA N-glycosylase activity"/>
    <property type="evidence" value="ECO:0007669"/>
    <property type="project" value="UniProtKB-EC"/>
</dbReference>
<dbReference type="OrthoDB" id="5290748at2"/>
<dbReference type="AlphaFoldDB" id="E4Q7C5"/>
<comment type="similarity">
    <text evidence="2">Belongs to the uracil-DNA glycosylase (UDG) superfamily. Type 4 (UDGa) family.</text>
</comment>
<evidence type="ECO:0000256" key="5">
    <source>
        <dbReference type="ARBA" id="ARBA00022485"/>
    </source>
</evidence>
<dbReference type="eggNOG" id="COG1573">
    <property type="taxonomic scope" value="Bacteria"/>
</dbReference>
<name>E4Q7C5_CALH1</name>
<keyword evidence="7" id="KW-0227">DNA damage</keyword>
<keyword evidence="8" id="KW-0378">Hydrolase</keyword>
<dbReference type="PANTHER" id="PTHR33693">
    <property type="entry name" value="TYPE-5 URACIL-DNA GLYCOSYLASE"/>
    <property type="match status" value="1"/>
</dbReference>
<dbReference type="GO" id="GO:0051539">
    <property type="term" value="F:4 iron, 4 sulfur cluster binding"/>
    <property type="evidence" value="ECO:0007669"/>
    <property type="project" value="UniProtKB-KW"/>
</dbReference>
<organism evidence="13 14">
    <name type="scientific">Caldicellulosiruptor hydrothermalis (strain DSM 18901 / VKM B-2411 / 108)</name>
    <dbReference type="NCBI Taxonomy" id="632292"/>
    <lineage>
        <taxon>Bacteria</taxon>
        <taxon>Bacillati</taxon>
        <taxon>Bacillota</taxon>
        <taxon>Bacillota incertae sedis</taxon>
        <taxon>Caldicellulosiruptorales</taxon>
        <taxon>Caldicellulosiruptoraceae</taxon>
        <taxon>Caldicellulosiruptor</taxon>
    </lineage>
</organism>
<dbReference type="PANTHER" id="PTHR33693:SF1">
    <property type="entry name" value="TYPE-4 URACIL-DNA GLYCOSYLASE"/>
    <property type="match status" value="1"/>
</dbReference>
<evidence type="ECO:0000256" key="11">
    <source>
        <dbReference type="ARBA" id="ARBA00023204"/>
    </source>
</evidence>
<reference key="1">
    <citation type="submission" date="2010-09" db="EMBL/GenBank/DDBJ databases">
        <title>Complete sequence of Caldicellulosiruptor hydrothermalis 108.</title>
        <authorList>
            <consortium name="US DOE Joint Genome Institute"/>
            <person name="Lucas S."/>
            <person name="Copeland A."/>
            <person name="Lapidus A."/>
            <person name="Cheng J.-F."/>
            <person name="Bruce D."/>
            <person name="Goodwin L."/>
            <person name="Pitluck S."/>
            <person name="Davenport K."/>
            <person name="Detter J.C."/>
            <person name="Han C."/>
            <person name="Tapia R."/>
            <person name="Land M."/>
            <person name="Hauser L."/>
            <person name="Chang Y.-J."/>
            <person name="Jeffries C."/>
            <person name="Kyrpides N."/>
            <person name="Ivanova N."/>
            <person name="Mikhailova N."/>
            <person name="Blumer-Schuette S.E."/>
            <person name="Kelly R.M."/>
            <person name="Woyke T."/>
        </authorList>
    </citation>
    <scope>NUCLEOTIDE SEQUENCE</scope>
    <source>
        <strain>108</strain>
    </source>
</reference>
<dbReference type="Gene3D" id="3.40.470.10">
    <property type="entry name" value="Uracil-DNA glycosylase-like domain"/>
    <property type="match status" value="1"/>
</dbReference>
<dbReference type="EMBL" id="CP002219">
    <property type="protein sequence ID" value="ADQ06638.1"/>
    <property type="molecule type" value="Genomic_DNA"/>
</dbReference>
<dbReference type="InterPro" id="IPR005273">
    <property type="entry name" value="Ura-DNA_glyco_family4"/>
</dbReference>
<dbReference type="KEGG" id="chd:Calhy_0909"/>
<dbReference type="EC" id="3.2.2.27" evidence="3"/>
<dbReference type="InterPro" id="IPR036895">
    <property type="entry name" value="Uracil-DNA_glycosylase-like_sf"/>
</dbReference>
<evidence type="ECO:0000313" key="13">
    <source>
        <dbReference type="EMBL" id="ADQ06638.1"/>
    </source>
</evidence>
<dbReference type="CDD" id="cd10030">
    <property type="entry name" value="UDG-F4_TTUDGA_SPO1dp_like"/>
    <property type="match status" value="1"/>
</dbReference>
<keyword evidence="6" id="KW-0479">Metal-binding</keyword>
<dbReference type="Proteomes" id="UP000006890">
    <property type="component" value="Chromosome"/>
</dbReference>
<dbReference type="GO" id="GO:0046872">
    <property type="term" value="F:metal ion binding"/>
    <property type="evidence" value="ECO:0007669"/>
    <property type="project" value="UniProtKB-KW"/>
</dbReference>
<proteinExistence type="inferred from homology"/>
<dbReference type="RefSeq" id="WP_013402833.1">
    <property type="nucleotide sequence ID" value="NC_014652.1"/>
</dbReference>
<keyword evidence="14" id="KW-1185">Reference proteome</keyword>
<evidence type="ECO:0000259" key="12">
    <source>
        <dbReference type="SMART" id="SM00986"/>
    </source>
</evidence>
<sequence length="188" mass="21259">MLTWEELENACLSCEKCPISKNRTNVVVGDGNKNAKLVFVGEAPGEEEDKQGKPFVGRAGKFLDLALTSLELSREKDFYICNILKCRPPNNRVPTEVEAQNCLPFLRAQIKLISPKIIVCLGATAMKYILGKDLKITQDRGKWFEKGNFLIMATYHPAALLRDPGKREDFYRDLKSVKERLEKIATKP</sequence>
<keyword evidence="9" id="KW-0408">Iron</keyword>
<dbReference type="InterPro" id="IPR051536">
    <property type="entry name" value="UDG_Type-4/5"/>
</dbReference>
<dbReference type="SUPFAM" id="SSF52141">
    <property type="entry name" value="Uracil-DNA glycosylase-like"/>
    <property type="match status" value="1"/>
</dbReference>
<dbReference type="Pfam" id="PF03167">
    <property type="entry name" value="UDG"/>
    <property type="match status" value="1"/>
</dbReference>
<reference evidence="13 14" key="2">
    <citation type="journal article" date="2011" name="J. Bacteriol.">
        <title>Complete genome sequences for the anaerobic, extremely thermophilic plant biomass-degrading bacteria Caldicellulosiruptor hydrothermalis, Caldicellulosiruptor kristjanssonii, Caldicellulosiruptor kronotskyensis, Caldicellulosiruptor owensenis, and Caldicellulosiruptor lactoaceticus.</title>
        <authorList>
            <person name="Blumer-Schuette S.E."/>
            <person name="Ozdemir I."/>
            <person name="Mistry D."/>
            <person name="Lucas S."/>
            <person name="Lapidus A."/>
            <person name="Cheng J.F."/>
            <person name="Goodwin L.A."/>
            <person name="Pitluck S."/>
            <person name="Land M.L."/>
            <person name="Hauser L.J."/>
            <person name="Woyke T."/>
            <person name="Mikhailova N."/>
            <person name="Pati A."/>
            <person name="Kyrpides N.C."/>
            <person name="Ivanova N."/>
            <person name="Detter J.C."/>
            <person name="Walston-Davenport K."/>
            <person name="Han S."/>
            <person name="Adams M.W."/>
            <person name="Kelly R.M."/>
        </authorList>
    </citation>
    <scope>NUCLEOTIDE SEQUENCE [LARGE SCALE GENOMIC DNA]</scope>
    <source>
        <strain evidence="14">DSM 18901 / VKM B-2411 / 108</strain>
    </source>
</reference>
<evidence type="ECO:0000256" key="9">
    <source>
        <dbReference type="ARBA" id="ARBA00023004"/>
    </source>
</evidence>
<evidence type="ECO:0000256" key="3">
    <source>
        <dbReference type="ARBA" id="ARBA00012030"/>
    </source>
</evidence>
<keyword evidence="11" id="KW-0234">DNA repair</keyword>
<evidence type="ECO:0000256" key="6">
    <source>
        <dbReference type="ARBA" id="ARBA00022723"/>
    </source>
</evidence>
<comment type="catalytic activity">
    <reaction evidence="1">
        <text>Hydrolyzes single-stranded DNA or mismatched double-stranded DNA and polynucleotides, releasing free uracil.</text>
        <dbReference type="EC" id="3.2.2.27"/>
    </reaction>
</comment>